<dbReference type="PROSITE" id="PS51755">
    <property type="entry name" value="OMPR_PHOB"/>
    <property type="match status" value="1"/>
</dbReference>
<keyword evidence="4" id="KW-0804">Transcription</keyword>
<evidence type="ECO:0000256" key="7">
    <source>
        <dbReference type="PROSITE-ProRule" id="PRU01091"/>
    </source>
</evidence>
<dbReference type="GO" id="GO:0032993">
    <property type="term" value="C:protein-DNA complex"/>
    <property type="evidence" value="ECO:0007669"/>
    <property type="project" value="TreeGrafter"/>
</dbReference>
<sequence>MAYRVFLVEDDPGIREELTTLLERYGYCCGSAAEFEDVAGQALNWGAQLVLLDLNLPRYDGFHVCRTLRERSDVPIMVVTSRDTELDELMSMNLGADDFLTKPYHTQILLARMARLLQRAYPAGERPALRCGPLSLDLGRGITAAHGKETELTRNEARLLQTLLQRPGEILSRDALMAALWQNDSFVDDNTLTVNMARLRKKLESIGLSDALVTRRGQGYQLCL</sequence>
<dbReference type="PANTHER" id="PTHR48111">
    <property type="entry name" value="REGULATOR OF RPOS"/>
    <property type="match status" value="1"/>
</dbReference>
<feature type="domain" description="Response regulatory" evidence="8">
    <location>
        <begin position="4"/>
        <end position="117"/>
    </location>
</feature>
<dbReference type="PROSITE" id="PS50110">
    <property type="entry name" value="RESPONSE_REGULATORY"/>
    <property type="match status" value="1"/>
</dbReference>
<dbReference type="GO" id="GO:0000156">
    <property type="term" value="F:phosphorelay response regulator activity"/>
    <property type="evidence" value="ECO:0007669"/>
    <property type="project" value="TreeGrafter"/>
</dbReference>
<comment type="caution">
    <text evidence="10">The sequence shown here is derived from an EMBL/GenBank/DDBJ whole genome shotgun (WGS) entry which is preliminary data.</text>
</comment>
<dbReference type="InterPro" id="IPR036388">
    <property type="entry name" value="WH-like_DNA-bd_sf"/>
</dbReference>
<evidence type="ECO:0000256" key="6">
    <source>
        <dbReference type="PROSITE-ProRule" id="PRU00169"/>
    </source>
</evidence>
<protein>
    <recommendedName>
        <fullName evidence="1">Stage 0 sporulation protein A homolog</fullName>
    </recommendedName>
</protein>
<dbReference type="GO" id="GO:0000976">
    <property type="term" value="F:transcription cis-regulatory region binding"/>
    <property type="evidence" value="ECO:0007669"/>
    <property type="project" value="TreeGrafter"/>
</dbReference>
<dbReference type="Pfam" id="PF00486">
    <property type="entry name" value="Trans_reg_C"/>
    <property type="match status" value="1"/>
</dbReference>
<evidence type="ECO:0000256" key="5">
    <source>
        <dbReference type="ARBA" id="ARBA00024867"/>
    </source>
</evidence>
<dbReference type="InterPro" id="IPR039420">
    <property type="entry name" value="WalR-like"/>
</dbReference>
<evidence type="ECO:0000259" key="8">
    <source>
        <dbReference type="PROSITE" id="PS50110"/>
    </source>
</evidence>
<dbReference type="InterPro" id="IPR001789">
    <property type="entry name" value="Sig_transdc_resp-reg_receiver"/>
</dbReference>
<evidence type="ECO:0000313" key="10">
    <source>
        <dbReference type="EMBL" id="HIW93657.1"/>
    </source>
</evidence>
<gene>
    <name evidence="10" type="ORF">H9868_03865</name>
</gene>
<dbReference type="InterPro" id="IPR001867">
    <property type="entry name" value="OmpR/PhoB-type_DNA-bd"/>
</dbReference>
<reference evidence="10" key="1">
    <citation type="journal article" date="2021" name="PeerJ">
        <title>Extensive microbial diversity within the chicken gut microbiome revealed by metagenomics and culture.</title>
        <authorList>
            <person name="Gilroy R."/>
            <person name="Ravi A."/>
            <person name="Getino M."/>
            <person name="Pursley I."/>
            <person name="Horton D.L."/>
            <person name="Alikhan N.F."/>
            <person name="Baker D."/>
            <person name="Gharbi K."/>
            <person name="Hall N."/>
            <person name="Watson M."/>
            <person name="Adriaenssens E.M."/>
            <person name="Foster-Nyarko E."/>
            <person name="Jarju S."/>
            <person name="Secka A."/>
            <person name="Antonio M."/>
            <person name="Oren A."/>
            <person name="Chaudhuri R.R."/>
            <person name="La Ragione R."/>
            <person name="Hildebrand F."/>
            <person name="Pallen M.J."/>
        </authorList>
    </citation>
    <scope>NUCLEOTIDE SEQUENCE</scope>
    <source>
        <strain evidence="10">ChiGjej6B6-1540</strain>
    </source>
</reference>
<name>A0A9D1UMX3_9FIRM</name>
<dbReference type="CDD" id="cd00383">
    <property type="entry name" value="trans_reg_C"/>
    <property type="match status" value="1"/>
</dbReference>
<keyword evidence="6" id="KW-0597">Phosphoprotein</keyword>
<feature type="domain" description="OmpR/PhoB-type" evidence="9">
    <location>
        <begin position="126"/>
        <end position="224"/>
    </location>
</feature>
<evidence type="ECO:0000256" key="2">
    <source>
        <dbReference type="ARBA" id="ARBA00023015"/>
    </source>
</evidence>
<comment type="function">
    <text evidence="5">May play the central regulatory role in sporulation. It may be an element of the effector pathway responsible for the activation of sporulation genes in response to nutritional stress. Spo0A may act in concert with spo0H (a sigma factor) to control the expression of some genes that are critical to the sporulation process.</text>
</comment>
<evidence type="ECO:0000256" key="1">
    <source>
        <dbReference type="ARBA" id="ARBA00018672"/>
    </source>
</evidence>
<proteinExistence type="predicted"/>
<dbReference type="EMBL" id="DXGA01000084">
    <property type="protein sequence ID" value="HIW93657.1"/>
    <property type="molecule type" value="Genomic_DNA"/>
</dbReference>
<dbReference type="InterPro" id="IPR011006">
    <property type="entry name" value="CheY-like_superfamily"/>
</dbReference>
<feature type="DNA-binding region" description="OmpR/PhoB-type" evidence="7">
    <location>
        <begin position="126"/>
        <end position="224"/>
    </location>
</feature>
<accession>A0A9D1UMX3</accession>
<feature type="modified residue" description="4-aspartylphosphate" evidence="6">
    <location>
        <position position="53"/>
    </location>
</feature>
<keyword evidence="2" id="KW-0805">Transcription regulation</keyword>
<keyword evidence="3 7" id="KW-0238">DNA-binding</keyword>
<dbReference type="SMART" id="SM00862">
    <property type="entry name" value="Trans_reg_C"/>
    <property type="match status" value="1"/>
</dbReference>
<dbReference type="Gene3D" id="3.40.50.2300">
    <property type="match status" value="1"/>
</dbReference>
<dbReference type="Proteomes" id="UP000824192">
    <property type="component" value="Unassembled WGS sequence"/>
</dbReference>
<evidence type="ECO:0000256" key="3">
    <source>
        <dbReference type="ARBA" id="ARBA00023125"/>
    </source>
</evidence>
<evidence type="ECO:0000259" key="9">
    <source>
        <dbReference type="PROSITE" id="PS51755"/>
    </source>
</evidence>
<evidence type="ECO:0000256" key="4">
    <source>
        <dbReference type="ARBA" id="ARBA00023163"/>
    </source>
</evidence>
<dbReference type="SMART" id="SM00448">
    <property type="entry name" value="REC"/>
    <property type="match status" value="1"/>
</dbReference>
<dbReference type="SUPFAM" id="SSF46894">
    <property type="entry name" value="C-terminal effector domain of the bipartite response regulators"/>
    <property type="match status" value="1"/>
</dbReference>
<dbReference type="GO" id="GO:0006355">
    <property type="term" value="P:regulation of DNA-templated transcription"/>
    <property type="evidence" value="ECO:0007669"/>
    <property type="project" value="InterPro"/>
</dbReference>
<dbReference type="Gene3D" id="1.10.10.10">
    <property type="entry name" value="Winged helix-like DNA-binding domain superfamily/Winged helix DNA-binding domain"/>
    <property type="match status" value="1"/>
</dbReference>
<dbReference type="InterPro" id="IPR016032">
    <property type="entry name" value="Sig_transdc_resp-reg_C-effctor"/>
</dbReference>
<reference evidence="10" key="2">
    <citation type="submission" date="2021-04" db="EMBL/GenBank/DDBJ databases">
        <authorList>
            <person name="Gilroy R."/>
        </authorList>
    </citation>
    <scope>NUCLEOTIDE SEQUENCE</scope>
    <source>
        <strain evidence="10">ChiGjej6B6-1540</strain>
    </source>
</reference>
<dbReference type="Pfam" id="PF00072">
    <property type="entry name" value="Response_reg"/>
    <property type="match status" value="1"/>
</dbReference>
<evidence type="ECO:0000313" key="11">
    <source>
        <dbReference type="Proteomes" id="UP000824192"/>
    </source>
</evidence>
<dbReference type="GO" id="GO:0005829">
    <property type="term" value="C:cytosol"/>
    <property type="evidence" value="ECO:0007669"/>
    <property type="project" value="TreeGrafter"/>
</dbReference>
<dbReference type="SUPFAM" id="SSF52172">
    <property type="entry name" value="CheY-like"/>
    <property type="match status" value="1"/>
</dbReference>
<dbReference type="AlphaFoldDB" id="A0A9D1UMX3"/>
<organism evidence="10 11">
    <name type="scientific">Candidatus Flavonifractor merdipullorum</name>
    <dbReference type="NCBI Taxonomy" id="2838590"/>
    <lineage>
        <taxon>Bacteria</taxon>
        <taxon>Bacillati</taxon>
        <taxon>Bacillota</taxon>
        <taxon>Clostridia</taxon>
        <taxon>Eubacteriales</taxon>
        <taxon>Oscillospiraceae</taxon>
        <taxon>Flavonifractor</taxon>
    </lineage>
</organism>
<dbReference type="PANTHER" id="PTHR48111:SF43">
    <property type="entry name" value="STAGE 0 SPORULATION PROTEIN A HOMOLOG"/>
    <property type="match status" value="1"/>
</dbReference>